<dbReference type="KEGG" id="dfa:DFA_04422"/>
<dbReference type="STRING" id="1054147.F4PPJ1"/>
<organism evidence="2 3">
    <name type="scientific">Cavenderia fasciculata</name>
    <name type="common">Slime mold</name>
    <name type="synonym">Dictyostelium fasciculatum</name>
    <dbReference type="NCBI Taxonomy" id="261658"/>
    <lineage>
        <taxon>Eukaryota</taxon>
        <taxon>Amoebozoa</taxon>
        <taxon>Evosea</taxon>
        <taxon>Eumycetozoa</taxon>
        <taxon>Dictyostelia</taxon>
        <taxon>Acytosteliales</taxon>
        <taxon>Cavenderiaceae</taxon>
        <taxon>Cavenderia</taxon>
    </lineage>
</organism>
<dbReference type="RefSeq" id="XP_004360155.1">
    <property type="nucleotide sequence ID" value="XM_004360098.1"/>
</dbReference>
<dbReference type="GeneID" id="14874251"/>
<evidence type="ECO:0000313" key="3">
    <source>
        <dbReference type="Proteomes" id="UP000007797"/>
    </source>
</evidence>
<evidence type="ECO:0000256" key="1">
    <source>
        <dbReference type="SAM" id="Coils"/>
    </source>
</evidence>
<sequence length="773" mass="88677">MTTTTTFYYVFRSIYIRQLIFNQISDISNRLYNGRERRSLVGRDIIKLPLLGMISIYAMPWHFVCHYLPTDSTLVLKRRKSVISEYCCHHNATLDTLERLLEWSKVDVDFDWEYLKRNSKDITNQEILEYLINQRYPTTTTPVDGDNTFLLEAIKVACNNGYLSTVKLIYSIKGLPSNYQTAMDIACSKGFIDIVRYLHENNRTEGCSIDAMDNAAKGRYFDIVKFLHFNRTEGCTTKALDNAAKKGDLEMVKFLHEHRTEGCTEAAMDSASLNGHSDVVKFLGQHRTEGCSNALYWAARNGHLDVVKYLNECHSEDKSTEVMDIAANHGHLEVVKYLQEHRSGERATTQAMDLAALKGHIEIVKYLQEHRSEGCTSNALHWAAEKGHIEIVKYLYQHYNFEEITAGWSMTTAARNGHIEIVKFFYESGVQIFGDPKLALEDTVRQGNLEMVSYLVRTCNIKCLTGTLITAIQAASCEMDPGLDVFHFLYDNFKEQSKIWTPELMDYAASKGQIDIIKLLHFNRTEGATIYAINNAAIYGHLDVVKFLSEYRSEGATTHAMDGAAKNGHLEIVKFLHFNRSEGCTKKAVVSACKEGHLEVATFLINVVKVKWTKKDPLIKILKRISVASQSSYDIQKQQLSKESPVLAWPNPNQNQQELDKETKKKIIDLTKDDIQVKQEIPIEEKLKRRQEKDDRSMEILYNQKLTEKRIQELEGKYENTRQIDEQLQSIIDMQNEIKEKNLLELERTIQANQEKQESPVAQIMVDQILPMI</sequence>
<dbReference type="AlphaFoldDB" id="F4PPJ1"/>
<dbReference type="Pfam" id="PF12796">
    <property type="entry name" value="Ank_2"/>
    <property type="match status" value="3"/>
</dbReference>
<reference evidence="3" key="1">
    <citation type="journal article" date="2011" name="Genome Res.">
        <title>Phylogeny-wide analysis of social amoeba genomes highlights ancient origins for complex intercellular communication.</title>
        <authorList>
            <person name="Heidel A.J."/>
            <person name="Lawal H.M."/>
            <person name="Felder M."/>
            <person name="Schilde C."/>
            <person name="Helps N.R."/>
            <person name="Tunggal B."/>
            <person name="Rivero F."/>
            <person name="John U."/>
            <person name="Schleicher M."/>
            <person name="Eichinger L."/>
            <person name="Platzer M."/>
            <person name="Noegel A.A."/>
            <person name="Schaap P."/>
            <person name="Gloeckner G."/>
        </authorList>
    </citation>
    <scope>NUCLEOTIDE SEQUENCE [LARGE SCALE GENOMIC DNA]</scope>
    <source>
        <strain evidence="3">SH3</strain>
    </source>
</reference>
<proteinExistence type="predicted"/>
<dbReference type="InterPro" id="IPR002110">
    <property type="entry name" value="Ankyrin_rpt"/>
</dbReference>
<dbReference type="InterPro" id="IPR036770">
    <property type="entry name" value="Ankyrin_rpt-contain_sf"/>
</dbReference>
<dbReference type="SUPFAM" id="SSF48403">
    <property type="entry name" value="Ankyrin repeat"/>
    <property type="match status" value="2"/>
</dbReference>
<dbReference type="InterPro" id="IPR052050">
    <property type="entry name" value="SecEffector_AnkRepeat"/>
</dbReference>
<gene>
    <name evidence="2" type="ORF">DFA_04422</name>
</gene>
<dbReference type="Gene3D" id="1.25.40.20">
    <property type="entry name" value="Ankyrin repeat-containing domain"/>
    <property type="match status" value="2"/>
</dbReference>
<dbReference type="PANTHER" id="PTHR46586">
    <property type="entry name" value="ANKYRIN REPEAT-CONTAINING PROTEIN"/>
    <property type="match status" value="1"/>
</dbReference>
<dbReference type="SMART" id="SM00248">
    <property type="entry name" value="ANK"/>
    <property type="match status" value="6"/>
</dbReference>
<keyword evidence="1" id="KW-0175">Coiled coil</keyword>
<evidence type="ECO:0008006" key="4">
    <source>
        <dbReference type="Google" id="ProtNLM"/>
    </source>
</evidence>
<name>F4PPJ1_CACFS</name>
<accession>F4PPJ1</accession>
<protein>
    <recommendedName>
        <fullName evidence="4">Ankyrin repeat-containing protein</fullName>
    </recommendedName>
</protein>
<evidence type="ECO:0000313" key="2">
    <source>
        <dbReference type="EMBL" id="EGG22304.1"/>
    </source>
</evidence>
<dbReference type="EMBL" id="GL883009">
    <property type="protein sequence ID" value="EGG22304.1"/>
    <property type="molecule type" value="Genomic_DNA"/>
</dbReference>
<dbReference type="OrthoDB" id="76773at2759"/>
<keyword evidence="3" id="KW-1185">Reference proteome</keyword>
<dbReference type="Proteomes" id="UP000007797">
    <property type="component" value="Unassembled WGS sequence"/>
</dbReference>
<dbReference type="PANTHER" id="PTHR46586:SF3">
    <property type="entry name" value="ANKYRIN REPEAT-CONTAINING PROTEIN"/>
    <property type="match status" value="1"/>
</dbReference>
<feature type="coiled-coil region" evidence="1">
    <location>
        <begin position="704"/>
        <end position="756"/>
    </location>
</feature>
<dbReference type="OMA" id="KYLNECH"/>